<name>A0AAV4ABP3_9GAST</name>
<dbReference type="PIRSF" id="PIRSF000898">
    <property type="entry name" value="Acid_Ptase_5"/>
    <property type="match status" value="1"/>
</dbReference>
<evidence type="ECO:0000256" key="4">
    <source>
        <dbReference type="ARBA" id="ARBA00022729"/>
    </source>
</evidence>
<evidence type="ECO:0000256" key="5">
    <source>
        <dbReference type="ARBA" id="ARBA00022801"/>
    </source>
</evidence>
<feature type="disulfide bond" evidence="8">
    <location>
        <begin position="160"/>
        <end position="221"/>
    </location>
</feature>
<feature type="domain" description="Calcineurin-like phosphoesterase" evidence="10">
    <location>
        <begin position="27"/>
        <end position="245"/>
    </location>
</feature>
<feature type="binding site" evidence="7">
    <location>
        <position position="33"/>
    </location>
    <ligand>
        <name>Fe cation</name>
        <dbReference type="ChEBI" id="CHEBI:24875"/>
        <label>1</label>
    </ligand>
</feature>
<dbReference type="PANTHER" id="PTHR10161:SF14">
    <property type="entry name" value="TARTRATE-RESISTANT ACID PHOSPHATASE TYPE 5"/>
    <property type="match status" value="1"/>
</dbReference>
<dbReference type="InterPro" id="IPR029052">
    <property type="entry name" value="Metallo-depent_PP-like"/>
</dbReference>
<feature type="chain" id="PRO_5043988418" description="Tartrate-resistant acid phosphatase type 5" evidence="9">
    <location>
        <begin position="23"/>
        <end position="329"/>
    </location>
</feature>
<dbReference type="GO" id="GO:0046872">
    <property type="term" value="F:metal ion binding"/>
    <property type="evidence" value="ECO:0007669"/>
    <property type="project" value="UniProtKB-KW"/>
</dbReference>
<evidence type="ECO:0000256" key="2">
    <source>
        <dbReference type="ARBA" id="ARBA00012646"/>
    </source>
</evidence>
<feature type="binding site" evidence="7">
    <location>
        <position position="74"/>
    </location>
    <ligand>
        <name>Fe cation</name>
        <dbReference type="ChEBI" id="CHEBI:24875"/>
        <label>1</label>
    </ligand>
</feature>
<dbReference type="GO" id="GO:0003993">
    <property type="term" value="F:acid phosphatase activity"/>
    <property type="evidence" value="ECO:0007669"/>
    <property type="project" value="UniProtKB-UniRule"/>
</dbReference>
<dbReference type="Proteomes" id="UP000735302">
    <property type="component" value="Unassembled WGS sequence"/>
</dbReference>
<comment type="catalytic activity">
    <reaction evidence="1 6">
        <text>a phosphate monoester + H2O = an alcohol + phosphate</text>
        <dbReference type="Rhea" id="RHEA:15017"/>
        <dbReference type="ChEBI" id="CHEBI:15377"/>
        <dbReference type="ChEBI" id="CHEBI:30879"/>
        <dbReference type="ChEBI" id="CHEBI:43474"/>
        <dbReference type="ChEBI" id="CHEBI:67140"/>
        <dbReference type="EC" id="3.1.3.2"/>
    </reaction>
</comment>
<feature type="binding site" evidence="7">
    <location>
        <position position="109"/>
    </location>
    <ligand>
        <name>Fe cation</name>
        <dbReference type="ChEBI" id="CHEBI:24875"/>
        <label>2</label>
    </ligand>
</feature>
<keyword evidence="8" id="KW-1015">Disulfide bond</keyword>
<keyword evidence="4 9" id="KW-0732">Signal</keyword>
<dbReference type="Pfam" id="PF00149">
    <property type="entry name" value="Metallophos"/>
    <property type="match status" value="1"/>
</dbReference>
<dbReference type="InterPro" id="IPR024927">
    <property type="entry name" value="Acid_PPase"/>
</dbReference>
<evidence type="ECO:0000256" key="9">
    <source>
        <dbReference type="SAM" id="SignalP"/>
    </source>
</evidence>
<keyword evidence="5 6" id="KW-0378">Hydrolase</keyword>
<dbReference type="PANTHER" id="PTHR10161">
    <property type="entry name" value="TARTRATE-RESISTANT ACID PHOSPHATASE TYPE 5"/>
    <property type="match status" value="1"/>
</dbReference>
<comment type="cofactor">
    <cofactor evidence="7">
        <name>Fe cation</name>
        <dbReference type="ChEBI" id="CHEBI:24875"/>
    </cofactor>
    <text evidence="7">Binds 2 iron ions per subunit.</text>
</comment>
<protein>
    <recommendedName>
        <fullName evidence="3 6">Tartrate-resistant acid phosphatase type 5</fullName>
        <ecNumber evidence="2 6">3.1.3.2</ecNumber>
    </recommendedName>
</protein>
<dbReference type="SUPFAM" id="SSF56300">
    <property type="entry name" value="Metallo-dependent phosphatases"/>
    <property type="match status" value="1"/>
</dbReference>
<feature type="binding site" evidence="7">
    <location>
        <position position="244"/>
    </location>
    <ligand>
        <name>Fe cation</name>
        <dbReference type="ChEBI" id="CHEBI:24875"/>
        <label>1</label>
    </ligand>
</feature>
<sequence>MYAQIMLHVIFVACHLLPGAESMYSLRLFIIGDMGGIDYMPYSTYIERSTAIEMGKMANLYAPQAIIELGDNFYYNGVENVHDSRFSETFEEVYRAESLFVPWYVIAGNHDHLGDVSAQIKYSDFSTRWNFPDYFYYREFRIGNTSQTVGIVFIDTVLLCGDSDDDDDDKAQPTPRPDHDVNKHKYWKKVKDLLKHSNANYLFAAGHFPVYSAGSHGPTKCLVDDLQPMLEKYNVTGYLCGHDHNLQHLRVDKKSGGSMDYFVSGMANFINPSLSNYNKVPKNSLKFYHANFFSKGGFLYGEATPINMTFTFISSNGQNLYSTVVRPRF</sequence>
<reference evidence="11 12" key="1">
    <citation type="journal article" date="2021" name="Elife">
        <title>Chloroplast acquisition without the gene transfer in kleptoplastic sea slugs, Plakobranchus ocellatus.</title>
        <authorList>
            <person name="Maeda T."/>
            <person name="Takahashi S."/>
            <person name="Yoshida T."/>
            <person name="Shimamura S."/>
            <person name="Takaki Y."/>
            <person name="Nagai Y."/>
            <person name="Toyoda A."/>
            <person name="Suzuki Y."/>
            <person name="Arimoto A."/>
            <person name="Ishii H."/>
            <person name="Satoh N."/>
            <person name="Nishiyama T."/>
            <person name="Hasebe M."/>
            <person name="Maruyama T."/>
            <person name="Minagawa J."/>
            <person name="Obokata J."/>
            <person name="Shigenobu S."/>
        </authorList>
    </citation>
    <scope>NUCLEOTIDE SEQUENCE [LARGE SCALE GENOMIC DNA]</scope>
</reference>
<evidence type="ECO:0000313" key="12">
    <source>
        <dbReference type="Proteomes" id="UP000735302"/>
    </source>
</evidence>
<feature type="binding site" evidence="7">
    <location>
        <position position="71"/>
    </location>
    <ligand>
        <name>Fe cation</name>
        <dbReference type="ChEBI" id="CHEBI:24875"/>
        <label>1</label>
    </ligand>
</feature>
<evidence type="ECO:0000256" key="1">
    <source>
        <dbReference type="ARBA" id="ARBA00000032"/>
    </source>
</evidence>
<accession>A0AAV4ABP3</accession>
<feature type="binding site" evidence="7">
    <location>
        <position position="242"/>
    </location>
    <ligand>
        <name>Fe cation</name>
        <dbReference type="ChEBI" id="CHEBI:24875"/>
        <label>2</label>
    </ligand>
</feature>
<dbReference type="EMBL" id="BLXT01003741">
    <property type="protein sequence ID" value="GFO04672.1"/>
    <property type="molecule type" value="Genomic_DNA"/>
</dbReference>
<dbReference type="CDD" id="cd07378">
    <property type="entry name" value="MPP_ACP5"/>
    <property type="match status" value="1"/>
</dbReference>
<dbReference type="AlphaFoldDB" id="A0AAV4ABP3"/>
<dbReference type="FunFam" id="3.60.21.10:FF:000062">
    <property type="entry name" value="Tartrate-resistant acid phosphatase type 5"/>
    <property type="match status" value="1"/>
</dbReference>
<evidence type="ECO:0000256" key="8">
    <source>
        <dbReference type="PIRSR" id="PIRSR000898-2"/>
    </source>
</evidence>
<dbReference type="InterPro" id="IPR051558">
    <property type="entry name" value="Metallophosphoesterase_PAP"/>
</dbReference>
<keyword evidence="6 7" id="KW-0408">Iron</keyword>
<dbReference type="EC" id="3.1.3.2" evidence="2 6"/>
<feature type="binding site" evidence="7">
    <location>
        <position position="207"/>
    </location>
    <ligand>
        <name>Fe cation</name>
        <dbReference type="ChEBI" id="CHEBI:24875"/>
        <label>2</label>
    </ligand>
</feature>
<evidence type="ECO:0000256" key="6">
    <source>
        <dbReference type="PIRNR" id="PIRNR000898"/>
    </source>
</evidence>
<evidence type="ECO:0000313" key="11">
    <source>
        <dbReference type="EMBL" id="GFO04672.1"/>
    </source>
</evidence>
<dbReference type="Gene3D" id="3.60.21.10">
    <property type="match status" value="1"/>
</dbReference>
<dbReference type="InterPro" id="IPR004843">
    <property type="entry name" value="Calcineurin-like_PHP"/>
</dbReference>
<organism evidence="11 12">
    <name type="scientific">Plakobranchus ocellatus</name>
    <dbReference type="NCBI Taxonomy" id="259542"/>
    <lineage>
        <taxon>Eukaryota</taxon>
        <taxon>Metazoa</taxon>
        <taxon>Spiralia</taxon>
        <taxon>Lophotrochozoa</taxon>
        <taxon>Mollusca</taxon>
        <taxon>Gastropoda</taxon>
        <taxon>Heterobranchia</taxon>
        <taxon>Euthyneura</taxon>
        <taxon>Panpulmonata</taxon>
        <taxon>Sacoglossa</taxon>
        <taxon>Placobranchoidea</taxon>
        <taxon>Plakobranchidae</taxon>
        <taxon>Plakobranchus</taxon>
    </lineage>
</organism>
<feature type="binding site" evidence="7">
    <location>
        <position position="71"/>
    </location>
    <ligand>
        <name>Fe cation</name>
        <dbReference type="ChEBI" id="CHEBI:24875"/>
        <label>2</label>
    </ligand>
</feature>
<gene>
    <name evidence="11" type="ORF">PoB_003117700</name>
</gene>
<keyword evidence="12" id="KW-1185">Reference proteome</keyword>
<comment type="caution">
    <text evidence="11">The sequence shown here is derived from an EMBL/GenBank/DDBJ whole genome shotgun (WGS) entry which is preliminary data.</text>
</comment>
<proteinExistence type="predicted"/>
<keyword evidence="7" id="KW-0479">Metal-binding</keyword>
<evidence type="ECO:0000259" key="10">
    <source>
        <dbReference type="Pfam" id="PF00149"/>
    </source>
</evidence>
<feature type="signal peptide" evidence="9">
    <location>
        <begin position="1"/>
        <end position="22"/>
    </location>
</feature>
<evidence type="ECO:0000256" key="3">
    <source>
        <dbReference type="ARBA" id="ARBA00015822"/>
    </source>
</evidence>
<evidence type="ECO:0000256" key="7">
    <source>
        <dbReference type="PIRSR" id="PIRSR000898-1"/>
    </source>
</evidence>